<dbReference type="PANTHER" id="PTHR19271:SF16">
    <property type="entry name" value="CYTOCHROME B"/>
    <property type="match status" value="1"/>
</dbReference>
<feature type="transmembrane region" description="Helical" evidence="1">
    <location>
        <begin position="114"/>
        <end position="134"/>
    </location>
</feature>
<dbReference type="InterPro" id="IPR005797">
    <property type="entry name" value="Cyt_b/b6_N"/>
</dbReference>
<dbReference type="Pfam" id="PF00033">
    <property type="entry name" value="Cytochrome_B"/>
    <property type="match status" value="1"/>
</dbReference>
<dbReference type="RefSeq" id="WP_092058047.1">
    <property type="nucleotide sequence ID" value="NZ_FOJJ01000039.1"/>
</dbReference>
<dbReference type="AlphaFoldDB" id="A0A550JBG5"/>
<dbReference type="OrthoDB" id="9804503at2"/>
<name>A0A550JBG5_9BACT</name>
<evidence type="ECO:0000259" key="2">
    <source>
        <dbReference type="PROSITE" id="PS51002"/>
    </source>
</evidence>
<feature type="transmembrane region" description="Helical" evidence="1">
    <location>
        <begin position="26"/>
        <end position="54"/>
    </location>
</feature>
<proteinExistence type="predicted"/>
<accession>A0A550JBG5</accession>
<dbReference type="PANTHER" id="PTHR19271">
    <property type="entry name" value="CYTOCHROME B"/>
    <property type="match status" value="1"/>
</dbReference>
<keyword evidence="1" id="KW-0812">Transmembrane</keyword>
<reference evidence="3 4" key="1">
    <citation type="submission" date="2019-07" db="EMBL/GenBank/DDBJ databases">
        <title>Insights of Desulfuromonas acetexigens electromicrobiology.</title>
        <authorList>
            <person name="Katuri K."/>
            <person name="Sapireddy V."/>
            <person name="Shaw D.R."/>
            <person name="Saikaly P."/>
        </authorList>
    </citation>
    <scope>NUCLEOTIDE SEQUENCE [LARGE SCALE GENOMIC DNA]</scope>
    <source>
        <strain evidence="3 4">2873</strain>
    </source>
</reference>
<keyword evidence="4" id="KW-1185">Reference proteome</keyword>
<dbReference type="GO" id="GO:0009055">
    <property type="term" value="F:electron transfer activity"/>
    <property type="evidence" value="ECO:0007669"/>
    <property type="project" value="InterPro"/>
</dbReference>
<keyword evidence="1" id="KW-1133">Transmembrane helix</keyword>
<dbReference type="InterPro" id="IPR027387">
    <property type="entry name" value="Cytb/b6-like_sf"/>
</dbReference>
<dbReference type="GO" id="GO:0022904">
    <property type="term" value="P:respiratory electron transport chain"/>
    <property type="evidence" value="ECO:0007669"/>
    <property type="project" value="InterPro"/>
</dbReference>
<evidence type="ECO:0000256" key="1">
    <source>
        <dbReference type="SAM" id="Phobius"/>
    </source>
</evidence>
<protein>
    <submittedName>
        <fullName evidence="3">DUF4405 domain-containing protein</fullName>
    </submittedName>
</protein>
<dbReference type="PIRSF" id="PIRSF000032">
    <property type="entry name" value="Cytochrome_b6"/>
    <property type="match status" value="1"/>
</dbReference>
<comment type="caution">
    <text evidence="3">The sequence shown here is derived from an EMBL/GenBank/DDBJ whole genome shotgun (WGS) entry which is preliminary data.</text>
</comment>
<feature type="transmembrane region" description="Helical" evidence="1">
    <location>
        <begin position="179"/>
        <end position="199"/>
    </location>
</feature>
<keyword evidence="1" id="KW-0472">Membrane</keyword>
<dbReference type="Gene3D" id="1.20.810.10">
    <property type="entry name" value="Cytochrome Bc1 Complex, Chain C"/>
    <property type="match status" value="1"/>
</dbReference>
<dbReference type="GO" id="GO:0016491">
    <property type="term" value="F:oxidoreductase activity"/>
    <property type="evidence" value="ECO:0007669"/>
    <property type="project" value="InterPro"/>
</dbReference>
<dbReference type="Proteomes" id="UP000317155">
    <property type="component" value="Unassembled WGS sequence"/>
</dbReference>
<sequence length="211" mass="23520">MKKRGLAGEFVAHLFPRVVRGENLRLTYTFCLGGLALTVFLLLLVSGVLLLFYYQPTTAGAFSSILFLEEQVPGGKYLRSLHRMASHLFLILLFLHSLRVLLTGAYRPPRQLNWLIGFALLGLAIFDGYTGYLLPMDQLALWATQTGMELLGTIPGGTLVKDFLLPDGIGGSLSLLRFYALHIVVLPLAMGVLIVLHFYRIRRDKGILPYL</sequence>
<dbReference type="SUPFAM" id="SSF81342">
    <property type="entry name" value="Transmembrane di-heme cytochromes"/>
    <property type="match status" value="1"/>
</dbReference>
<dbReference type="InterPro" id="IPR016174">
    <property type="entry name" value="Di-haem_cyt_TM"/>
</dbReference>
<dbReference type="PROSITE" id="PS51002">
    <property type="entry name" value="CYTB_NTER"/>
    <property type="match status" value="1"/>
</dbReference>
<feature type="domain" description="Cytochrome b/b6 N-terminal region profile" evidence="2">
    <location>
        <begin position="1"/>
        <end position="210"/>
    </location>
</feature>
<feature type="transmembrane region" description="Helical" evidence="1">
    <location>
        <begin position="84"/>
        <end position="102"/>
    </location>
</feature>
<evidence type="ECO:0000313" key="4">
    <source>
        <dbReference type="Proteomes" id="UP000317155"/>
    </source>
</evidence>
<gene>
    <name evidence="3" type="ORF">FL622_10430</name>
</gene>
<dbReference type="EMBL" id="VJVV01000007">
    <property type="protein sequence ID" value="TRO80507.1"/>
    <property type="molecule type" value="Genomic_DNA"/>
</dbReference>
<evidence type="ECO:0000313" key="3">
    <source>
        <dbReference type="EMBL" id="TRO80507.1"/>
    </source>
</evidence>
<organism evidence="3 4">
    <name type="scientific">Trichloromonas acetexigens</name>
    <dbReference type="NCBI Taxonomy" id="38815"/>
    <lineage>
        <taxon>Bacteria</taxon>
        <taxon>Pseudomonadati</taxon>
        <taxon>Thermodesulfobacteriota</taxon>
        <taxon>Desulfuromonadia</taxon>
        <taxon>Desulfuromonadales</taxon>
        <taxon>Trichloromonadaceae</taxon>
        <taxon>Trichloromonas</taxon>
    </lineage>
</organism>
<dbReference type="GO" id="GO:0016020">
    <property type="term" value="C:membrane"/>
    <property type="evidence" value="ECO:0007669"/>
    <property type="project" value="InterPro"/>
</dbReference>